<dbReference type="EMBL" id="SNRW01010170">
    <property type="protein sequence ID" value="KAA6376937.1"/>
    <property type="molecule type" value="Genomic_DNA"/>
</dbReference>
<proteinExistence type="predicted"/>
<name>A0A5J4V2T3_9EUKA</name>
<comment type="caution">
    <text evidence="1">The sequence shown here is derived from an EMBL/GenBank/DDBJ whole genome shotgun (WGS) entry which is preliminary data.</text>
</comment>
<reference evidence="1 2" key="1">
    <citation type="submission" date="2019-03" db="EMBL/GenBank/DDBJ databases">
        <title>Single cell metagenomics reveals metabolic interactions within the superorganism composed of flagellate Streblomastix strix and complex community of Bacteroidetes bacteria on its surface.</title>
        <authorList>
            <person name="Treitli S.C."/>
            <person name="Kolisko M."/>
            <person name="Husnik F."/>
            <person name="Keeling P."/>
            <person name="Hampl V."/>
        </authorList>
    </citation>
    <scope>NUCLEOTIDE SEQUENCE [LARGE SCALE GENOMIC DNA]</scope>
    <source>
        <strain evidence="1">ST1C</strain>
    </source>
</reference>
<dbReference type="Proteomes" id="UP000324800">
    <property type="component" value="Unassembled WGS sequence"/>
</dbReference>
<protein>
    <submittedName>
        <fullName evidence="1">Uncharacterized protein</fullName>
    </submittedName>
</protein>
<organism evidence="1 2">
    <name type="scientific">Streblomastix strix</name>
    <dbReference type="NCBI Taxonomy" id="222440"/>
    <lineage>
        <taxon>Eukaryota</taxon>
        <taxon>Metamonada</taxon>
        <taxon>Preaxostyla</taxon>
        <taxon>Oxymonadida</taxon>
        <taxon>Streblomastigidae</taxon>
        <taxon>Streblomastix</taxon>
    </lineage>
</organism>
<sequence>MSNDADLHSLDVLIIHDEILFGSTHQNTIGLVQQVENINNQINNINNAPAVDLSEYYTKTEVDGLISDAAIGEVDLSNYYTKTDTDSKLDLKADKTDIIDAYNKTEDDALLLLKADKSETYTKTETDTLLDAKADKTELIDAYTKTEDDALLLLKADQSTTYTKTETDTLLDAKADKTDIIDAYTKTETDTLLDAKADKTELIDAYTKTEDDALLLLKADQSTTYTKTETDTLLDAKADKTELIDAYTKTETDGKLDLKADKTELDDYVDLNSVQTIYAYKQFQSPISVFSVSKQGKNDASILLAGGGDMLVSSLVTQPQLQEVRDIASGKSKGYVFATTQEMNTWMEDQENVAKLTIGDNLYIIDKEVMDYWWDGSDLQMLETEVPDMSNVVTTLGAATGNGNAITSISIDGNTLTPAKNESFVTTSYDQNIGGQKTFTTTIHSVGIAVQNYDNNSVVCAGGGVKAISDIVSTVDLTDYYNKTKTDELLGDKANAGDLDNYYDKHDVDEMINDANELIRAVEDQIPPPATISNFVQKTGEELDQTIQGRLRQQLDERVPFDSMSDNLYITKFDALEGLVTSETFNDQLLDKADKTDLDNYVTLDTAQSINANKTFNNACRFTSTIDGMSTITGQSFVKSGADDTVVLLGAGGTKPISEFTTTIDDSNYVKKDADVQDIQGILRKTTLDQPYPEPTDDDYVTLGAVKSEFVSSIYSGSINGNLTANQFIKSDGTNQQLLLANGSTKPLSDFIDQIDSQYFVDRSTDQTIGGNKVFSLEVRAPTFKLPGYSSDYVVMSGAMKNKSHFVLTDDVDQTVTGTKTFSNNVTAPAFIKSDGTDQQVLLANGSTKPLSEFGSGSVDDSNYVKKTGQTLQVIKGYIRKSLQDLDGDEPSEDDEDYITKGEVARQYVSISGGVQQINGTKHFFDTVTAKGFKTPSGTNQQVLLANGDVKPLSEFASGGGDMSNYIQKTGADIQVVNGILRKGEDEDEESEDDDDYITRGVYNNAIIAKFYNFYQVMTPPVMFAGYTATQSSLIKINNQIYFFYLVVKPDDTLQAYQGRDICTVNPPPLYTLFRPLNSDYLAMFLNDGYVHFTTQATVWTQNSNVVINTFWVR</sequence>
<evidence type="ECO:0000313" key="2">
    <source>
        <dbReference type="Proteomes" id="UP000324800"/>
    </source>
</evidence>
<gene>
    <name evidence="1" type="ORF">EZS28_027537</name>
</gene>
<evidence type="ECO:0000313" key="1">
    <source>
        <dbReference type="EMBL" id="KAA6376937.1"/>
    </source>
</evidence>
<dbReference type="AlphaFoldDB" id="A0A5J4V2T3"/>
<accession>A0A5J4V2T3</accession>